<dbReference type="InterPro" id="IPR007110">
    <property type="entry name" value="Ig-like_dom"/>
</dbReference>
<keyword evidence="5" id="KW-0325">Glycoprotein</keyword>
<dbReference type="GO" id="GO:0007411">
    <property type="term" value="P:axon guidance"/>
    <property type="evidence" value="ECO:0007669"/>
    <property type="project" value="TreeGrafter"/>
</dbReference>
<dbReference type="GO" id="GO:0070593">
    <property type="term" value="P:dendrite self-avoidance"/>
    <property type="evidence" value="ECO:0007669"/>
    <property type="project" value="TreeGrafter"/>
</dbReference>
<dbReference type="FunFam" id="2.60.40.10:FF:000299">
    <property type="entry name" value="protogenin isoform X2"/>
    <property type="match status" value="1"/>
</dbReference>
<dbReference type="Proteomes" id="UP001163046">
    <property type="component" value="Unassembled WGS sequence"/>
</dbReference>
<dbReference type="PANTHER" id="PTHR10075:SF103">
    <property type="entry name" value="ROUNDABOUT HOMOLOG 4"/>
    <property type="match status" value="1"/>
</dbReference>
<comment type="similarity">
    <text evidence="1">Belongs to the immunoglobulin superfamily. DCC family.</text>
</comment>
<dbReference type="PROSITE" id="PS50835">
    <property type="entry name" value="IG_LIKE"/>
    <property type="match status" value="1"/>
</dbReference>
<feature type="compositionally biased region" description="Polar residues" evidence="7">
    <location>
        <begin position="1"/>
        <end position="11"/>
    </location>
</feature>
<dbReference type="InterPro" id="IPR008160">
    <property type="entry name" value="Collagen"/>
</dbReference>
<dbReference type="AlphaFoldDB" id="A0A9W9ZLL4"/>
<feature type="compositionally biased region" description="Low complexity" evidence="7">
    <location>
        <begin position="76"/>
        <end position="94"/>
    </location>
</feature>
<keyword evidence="4" id="KW-1015">Disulfide bond</keyword>
<keyword evidence="10" id="KW-1185">Reference proteome</keyword>
<dbReference type="SMART" id="SM00408">
    <property type="entry name" value="IGc2"/>
    <property type="match status" value="1"/>
</dbReference>
<evidence type="ECO:0000313" key="9">
    <source>
        <dbReference type="EMBL" id="KAJ7383947.1"/>
    </source>
</evidence>
<keyword evidence="3" id="KW-0677">Repeat</keyword>
<dbReference type="EMBL" id="MU825892">
    <property type="protein sequence ID" value="KAJ7383947.1"/>
    <property type="molecule type" value="Genomic_DNA"/>
</dbReference>
<dbReference type="InterPro" id="IPR003598">
    <property type="entry name" value="Ig_sub2"/>
</dbReference>
<dbReference type="SMART" id="SM00409">
    <property type="entry name" value="IG"/>
    <property type="match status" value="1"/>
</dbReference>
<organism evidence="9 10">
    <name type="scientific">Desmophyllum pertusum</name>
    <dbReference type="NCBI Taxonomy" id="174260"/>
    <lineage>
        <taxon>Eukaryota</taxon>
        <taxon>Metazoa</taxon>
        <taxon>Cnidaria</taxon>
        <taxon>Anthozoa</taxon>
        <taxon>Hexacorallia</taxon>
        <taxon>Scleractinia</taxon>
        <taxon>Caryophylliina</taxon>
        <taxon>Caryophylliidae</taxon>
        <taxon>Desmophyllum</taxon>
    </lineage>
</organism>
<dbReference type="Pfam" id="PF07679">
    <property type="entry name" value="I-set"/>
    <property type="match status" value="1"/>
</dbReference>
<dbReference type="InterPro" id="IPR036179">
    <property type="entry name" value="Ig-like_dom_sf"/>
</dbReference>
<feature type="domain" description="Ig-like" evidence="8">
    <location>
        <begin position="110"/>
        <end position="194"/>
    </location>
</feature>
<accession>A0A9W9ZLL4</accession>
<evidence type="ECO:0000256" key="6">
    <source>
        <dbReference type="ARBA" id="ARBA00023319"/>
    </source>
</evidence>
<evidence type="ECO:0000256" key="2">
    <source>
        <dbReference type="ARBA" id="ARBA00022729"/>
    </source>
</evidence>
<evidence type="ECO:0000256" key="5">
    <source>
        <dbReference type="ARBA" id="ARBA00023180"/>
    </source>
</evidence>
<keyword evidence="6" id="KW-0393">Immunoglobulin domain</keyword>
<comment type="caution">
    <text evidence="9">The sequence shown here is derived from an EMBL/GenBank/DDBJ whole genome shotgun (WGS) entry which is preliminary data.</text>
</comment>
<proteinExistence type="inferred from homology"/>
<dbReference type="Pfam" id="PF01391">
    <property type="entry name" value="Collagen"/>
    <property type="match status" value="1"/>
</dbReference>
<dbReference type="InterPro" id="IPR013783">
    <property type="entry name" value="Ig-like_fold"/>
</dbReference>
<dbReference type="OrthoDB" id="5989217at2759"/>
<evidence type="ECO:0000256" key="3">
    <source>
        <dbReference type="ARBA" id="ARBA00022737"/>
    </source>
</evidence>
<evidence type="ECO:0000313" key="10">
    <source>
        <dbReference type="Proteomes" id="UP001163046"/>
    </source>
</evidence>
<evidence type="ECO:0000256" key="1">
    <source>
        <dbReference type="ARBA" id="ARBA00009588"/>
    </source>
</evidence>
<dbReference type="Gene3D" id="2.60.40.10">
    <property type="entry name" value="Immunoglobulins"/>
    <property type="match status" value="1"/>
</dbReference>
<sequence length="204" mass="21652">MRITTHSSQTPRGKYKQEIKTTAQPLIVTKSDEKCKFPEQPGLQYSMPQKHQGKTRQAGLHRLSGKHGPPGPQGHPGPQGTLGIQGPQGPQGDSGPPGPRGDPGESISAPSIVAPPMSMVVNETGTASFQCDVKGNPEPKVAWLKQNSSLLADKRVVTSRGGLMITDVASQDDGMYTCVASNILGVMTSSATLSVQGELYYIYQ</sequence>
<evidence type="ECO:0000259" key="8">
    <source>
        <dbReference type="PROSITE" id="PS50835"/>
    </source>
</evidence>
<protein>
    <submittedName>
        <fullName evidence="9">Roundabout 1</fullName>
    </submittedName>
</protein>
<gene>
    <name evidence="9" type="primary">ROBO1_8</name>
    <name evidence="9" type="ORF">OS493_024634</name>
</gene>
<feature type="region of interest" description="Disordered" evidence="7">
    <location>
        <begin position="1"/>
        <end position="111"/>
    </location>
</feature>
<dbReference type="SUPFAM" id="SSF48726">
    <property type="entry name" value="Immunoglobulin"/>
    <property type="match status" value="1"/>
</dbReference>
<keyword evidence="2" id="KW-0732">Signal</keyword>
<evidence type="ECO:0000256" key="4">
    <source>
        <dbReference type="ARBA" id="ARBA00023157"/>
    </source>
</evidence>
<evidence type="ECO:0000256" key="7">
    <source>
        <dbReference type="SAM" id="MobiDB-lite"/>
    </source>
</evidence>
<dbReference type="GO" id="GO:0030424">
    <property type="term" value="C:axon"/>
    <property type="evidence" value="ECO:0007669"/>
    <property type="project" value="TreeGrafter"/>
</dbReference>
<dbReference type="PANTHER" id="PTHR10075">
    <property type="entry name" value="BASIGIN RELATED"/>
    <property type="match status" value="1"/>
</dbReference>
<reference evidence="9" key="1">
    <citation type="submission" date="2023-01" db="EMBL/GenBank/DDBJ databases">
        <title>Genome assembly of the deep-sea coral Lophelia pertusa.</title>
        <authorList>
            <person name="Herrera S."/>
            <person name="Cordes E."/>
        </authorList>
    </citation>
    <scope>NUCLEOTIDE SEQUENCE</scope>
    <source>
        <strain evidence="9">USNM1676648</strain>
        <tissue evidence="9">Polyp</tissue>
    </source>
</reference>
<dbReference type="GO" id="GO:0005886">
    <property type="term" value="C:plasma membrane"/>
    <property type="evidence" value="ECO:0007669"/>
    <property type="project" value="TreeGrafter"/>
</dbReference>
<dbReference type="InterPro" id="IPR013098">
    <property type="entry name" value="Ig_I-set"/>
</dbReference>
<dbReference type="InterPro" id="IPR003599">
    <property type="entry name" value="Ig_sub"/>
</dbReference>
<name>A0A9W9ZLL4_9CNID</name>
<dbReference type="GO" id="GO:0098632">
    <property type="term" value="F:cell-cell adhesion mediator activity"/>
    <property type="evidence" value="ECO:0007669"/>
    <property type="project" value="TreeGrafter"/>
</dbReference>
<dbReference type="GO" id="GO:0007156">
    <property type="term" value="P:homophilic cell adhesion via plasma membrane adhesion molecules"/>
    <property type="evidence" value="ECO:0007669"/>
    <property type="project" value="TreeGrafter"/>
</dbReference>